<dbReference type="AlphaFoldDB" id="A0AA88E0M1"/>
<feature type="region of interest" description="Disordered" evidence="1">
    <location>
        <begin position="1"/>
        <end position="24"/>
    </location>
</feature>
<dbReference type="Proteomes" id="UP001187192">
    <property type="component" value="Unassembled WGS sequence"/>
</dbReference>
<comment type="caution">
    <text evidence="2">The sequence shown here is derived from an EMBL/GenBank/DDBJ whole genome shotgun (WGS) entry which is preliminary data.</text>
</comment>
<evidence type="ECO:0000313" key="2">
    <source>
        <dbReference type="EMBL" id="GMN65817.1"/>
    </source>
</evidence>
<keyword evidence="3" id="KW-1185">Reference proteome</keyword>
<sequence length="88" mass="10225">MELLEDSVTETEKMESQDRKRSQVDDNEISLNFITIPFVTRIYLSQPAVTTFIKLRTFIRPPQNRDLHVRSVVIFPRIVVSSARSVMS</sequence>
<feature type="compositionally biased region" description="Basic and acidic residues" evidence="1">
    <location>
        <begin position="10"/>
        <end position="24"/>
    </location>
</feature>
<evidence type="ECO:0000313" key="3">
    <source>
        <dbReference type="Proteomes" id="UP001187192"/>
    </source>
</evidence>
<name>A0AA88E0M1_FICCA</name>
<proteinExistence type="predicted"/>
<dbReference type="EMBL" id="BTGU01000264">
    <property type="protein sequence ID" value="GMN65817.1"/>
    <property type="molecule type" value="Genomic_DNA"/>
</dbReference>
<organism evidence="2 3">
    <name type="scientific">Ficus carica</name>
    <name type="common">Common fig</name>
    <dbReference type="NCBI Taxonomy" id="3494"/>
    <lineage>
        <taxon>Eukaryota</taxon>
        <taxon>Viridiplantae</taxon>
        <taxon>Streptophyta</taxon>
        <taxon>Embryophyta</taxon>
        <taxon>Tracheophyta</taxon>
        <taxon>Spermatophyta</taxon>
        <taxon>Magnoliopsida</taxon>
        <taxon>eudicotyledons</taxon>
        <taxon>Gunneridae</taxon>
        <taxon>Pentapetalae</taxon>
        <taxon>rosids</taxon>
        <taxon>fabids</taxon>
        <taxon>Rosales</taxon>
        <taxon>Moraceae</taxon>
        <taxon>Ficeae</taxon>
        <taxon>Ficus</taxon>
    </lineage>
</organism>
<reference evidence="2" key="1">
    <citation type="submission" date="2023-07" db="EMBL/GenBank/DDBJ databases">
        <title>draft genome sequence of fig (Ficus carica).</title>
        <authorList>
            <person name="Takahashi T."/>
            <person name="Nishimura K."/>
        </authorList>
    </citation>
    <scope>NUCLEOTIDE SEQUENCE</scope>
</reference>
<gene>
    <name evidence="2" type="ORF">TIFTF001_034897</name>
</gene>
<evidence type="ECO:0000256" key="1">
    <source>
        <dbReference type="SAM" id="MobiDB-lite"/>
    </source>
</evidence>
<accession>A0AA88E0M1</accession>
<protein>
    <submittedName>
        <fullName evidence="2">Uncharacterized protein</fullName>
    </submittedName>
</protein>